<name>A0A2T0SEI7_9ACTN</name>
<accession>A0A2T0SEI7</accession>
<dbReference type="Gene3D" id="3.40.50.720">
    <property type="entry name" value="NAD(P)-binding Rossmann-like Domain"/>
    <property type="match status" value="1"/>
</dbReference>
<dbReference type="PANTHER" id="PTHR14239">
    <property type="entry name" value="DUDULIN-RELATED"/>
    <property type="match status" value="1"/>
</dbReference>
<dbReference type="PANTHER" id="PTHR14239:SF10">
    <property type="entry name" value="REDUCTASE"/>
    <property type="match status" value="1"/>
</dbReference>
<evidence type="ECO:0000259" key="2">
    <source>
        <dbReference type="Pfam" id="PF03807"/>
    </source>
</evidence>
<comment type="caution">
    <text evidence="3">The sequence shown here is derived from an EMBL/GenBank/DDBJ whole genome shotgun (WGS) entry which is preliminary data.</text>
</comment>
<dbReference type="InterPro" id="IPR028939">
    <property type="entry name" value="P5C_Rdtase_cat_N"/>
</dbReference>
<dbReference type="GO" id="GO:0016491">
    <property type="term" value="F:oxidoreductase activity"/>
    <property type="evidence" value="ECO:0007669"/>
    <property type="project" value="UniProtKB-KW"/>
</dbReference>
<reference evidence="3 4" key="1">
    <citation type="submission" date="2018-03" db="EMBL/GenBank/DDBJ databases">
        <title>Genomic Encyclopedia of Archaeal and Bacterial Type Strains, Phase II (KMG-II): from individual species to whole genera.</title>
        <authorList>
            <person name="Goeker M."/>
        </authorList>
    </citation>
    <scope>NUCLEOTIDE SEQUENCE [LARGE SCALE GENOMIC DNA]</scope>
    <source>
        <strain evidence="3 4">DSM 45348</strain>
    </source>
</reference>
<dbReference type="EMBL" id="PVZG01000002">
    <property type="protein sequence ID" value="PRY31839.1"/>
    <property type="molecule type" value="Genomic_DNA"/>
</dbReference>
<dbReference type="Proteomes" id="UP000239209">
    <property type="component" value="Unassembled WGS sequence"/>
</dbReference>
<keyword evidence="1" id="KW-0560">Oxidoreductase</keyword>
<dbReference type="AlphaFoldDB" id="A0A2T0SEI7"/>
<evidence type="ECO:0000256" key="1">
    <source>
        <dbReference type="ARBA" id="ARBA00023002"/>
    </source>
</evidence>
<dbReference type="RefSeq" id="WP_106125084.1">
    <property type="nucleotide sequence ID" value="NZ_PVZG01000002.1"/>
</dbReference>
<dbReference type="Pfam" id="PF03807">
    <property type="entry name" value="F420_oxidored"/>
    <property type="match status" value="1"/>
</dbReference>
<evidence type="ECO:0000313" key="4">
    <source>
        <dbReference type="Proteomes" id="UP000239209"/>
    </source>
</evidence>
<organism evidence="3 4">
    <name type="scientific">Pseudosporangium ferrugineum</name>
    <dbReference type="NCBI Taxonomy" id="439699"/>
    <lineage>
        <taxon>Bacteria</taxon>
        <taxon>Bacillati</taxon>
        <taxon>Actinomycetota</taxon>
        <taxon>Actinomycetes</taxon>
        <taxon>Micromonosporales</taxon>
        <taxon>Micromonosporaceae</taxon>
        <taxon>Pseudosporangium</taxon>
    </lineage>
</organism>
<keyword evidence="4" id="KW-1185">Reference proteome</keyword>
<gene>
    <name evidence="3" type="ORF">CLV70_10250</name>
</gene>
<dbReference type="InterPro" id="IPR036291">
    <property type="entry name" value="NAD(P)-bd_dom_sf"/>
</dbReference>
<sequence length="220" mass="22260">MTTIGIIGCGKIGGTLARLAADAGHHTILSNSRGPGSLRELAAQLGDRARAATPEEAARDGDLVVVSVPLKAYRQVPAADLRGRVVISTVNHNPGRDGAFPGIEAGETTAAGVLQAHLPESPVVQAFSNIFFKHLATLGRPAGAPGRCALPIAGDDAAAKARVAALLDTLGYDAYDAGALGESRRFAPGTPGGNAYLDPEGMFAAPGRPLSAAALAELLA</sequence>
<evidence type="ECO:0000313" key="3">
    <source>
        <dbReference type="EMBL" id="PRY31839.1"/>
    </source>
</evidence>
<proteinExistence type="predicted"/>
<feature type="domain" description="Pyrroline-5-carboxylate reductase catalytic N-terminal" evidence="2">
    <location>
        <begin position="3"/>
        <end position="92"/>
    </location>
</feature>
<dbReference type="OrthoDB" id="1523398at2"/>
<dbReference type="InterPro" id="IPR051267">
    <property type="entry name" value="STEAP_metalloreductase"/>
</dbReference>
<protein>
    <recommendedName>
        <fullName evidence="2">Pyrroline-5-carboxylate reductase catalytic N-terminal domain-containing protein</fullName>
    </recommendedName>
</protein>
<dbReference type="SUPFAM" id="SSF51735">
    <property type="entry name" value="NAD(P)-binding Rossmann-fold domains"/>
    <property type="match status" value="1"/>
</dbReference>